<feature type="transmembrane region" description="Helical" evidence="1">
    <location>
        <begin position="173"/>
        <end position="194"/>
    </location>
</feature>
<dbReference type="AlphaFoldDB" id="A0A9N9MF86"/>
<dbReference type="PANTHER" id="PTHR21879:SF13">
    <property type="entry name" value="OSIRIS 18"/>
    <property type="match status" value="1"/>
</dbReference>
<protein>
    <recommendedName>
        <fullName evidence="5">Osiris 18</fullName>
    </recommendedName>
</protein>
<name>A0A9N9MF86_9CUCU</name>
<keyword evidence="1" id="KW-1133">Transmembrane helix</keyword>
<dbReference type="Proteomes" id="UP001152799">
    <property type="component" value="Chromosome 1"/>
</dbReference>
<dbReference type="PANTHER" id="PTHR21879">
    <property type="entry name" value="FI03362P-RELATED-RELATED"/>
    <property type="match status" value="1"/>
</dbReference>
<evidence type="ECO:0000313" key="3">
    <source>
        <dbReference type="EMBL" id="CAG9760742.1"/>
    </source>
</evidence>
<dbReference type="InterPro" id="IPR012464">
    <property type="entry name" value="DUF1676"/>
</dbReference>
<accession>A0A9N9MF86</accession>
<keyword evidence="1" id="KW-0472">Membrane</keyword>
<sequence length="259" mass="28674">MWGLKFLIIFVVANGSLSDPSAVDVLKDMYHSCIKDFSVGCVRPKALWWINYVSDKNNIKLTDDLVLVKNEQVNEQDRSFEKNNILDRFDNFLLGHNLIAKVPSVLSSDGPLTSLVPRSFLQSQPIEVPLSATGRSSKIVKKVIFPFLLGLKFKTAVLVPLALGLIALKTWKALTLGLISLVLTGAVAIFSKFVKPPQYEVVHYPHIDAHHIDYISPQIVQQLPVVAPAPVYGAPASVYGAPVYRHKRAAAEMAYRGQQ</sequence>
<feature type="signal peptide" evidence="2">
    <location>
        <begin position="1"/>
        <end position="18"/>
    </location>
</feature>
<keyword evidence="4" id="KW-1185">Reference proteome</keyword>
<feature type="chain" id="PRO_5040513710" description="Osiris 18" evidence="2">
    <location>
        <begin position="19"/>
        <end position="259"/>
    </location>
</feature>
<evidence type="ECO:0008006" key="5">
    <source>
        <dbReference type="Google" id="ProtNLM"/>
    </source>
</evidence>
<gene>
    <name evidence="3" type="ORF">CEUTPL_LOCUS1463</name>
</gene>
<proteinExistence type="predicted"/>
<evidence type="ECO:0000313" key="4">
    <source>
        <dbReference type="Proteomes" id="UP001152799"/>
    </source>
</evidence>
<dbReference type="Pfam" id="PF07898">
    <property type="entry name" value="DUF1676"/>
    <property type="match status" value="1"/>
</dbReference>
<organism evidence="3 4">
    <name type="scientific">Ceutorhynchus assimilis</name>
    <name type="common">cabbage seed weevil</name>
    <dbReference type="NCBI Taxonomy" id="467358"/>
    <lineage>
        <taxon>Eukaryota</taxon>
        <taxon>Metazoa</taxon>
        <taxon>Ecdysozoa</taxon>
        <taxon>Arthropoda</taxon>
        <taxon>Hexapoda</taxon>
        <taxon>Insecta</taxon>
        <taxon>Pterygota</taxon>
        <taxon>Neoptera</taxon>
        <taxon>Endopterygota</taxon>
        <taxon>Coleoptera</taxon>
        <taxon>Polyphaga</taxon>
        <taxon>Cucujiformia</taxon>
        <taxon>Curculionidae</taxon>
        <taxon>Ceutorhynchinae</taxon>
        <taxon>Ceutorhynchus</taxon>
    </lineage>
</organism>
<reference evidence="3" key="1">
    <citation type="submission" date="2022-01" db="EMBL/GenBank/DDBJ databases">
        <authorList>
            <person name="King R."/>
        </authorList>
    </citation>
    <scope>NUCLEOTIDE SEQUENCE</scope>
</reference>
<evidence type="ECO:0000256" key="1">
    <source>
        <dbReference type="SAM" id="Phobius"/>
    </source>
</evidence>
<evidence type="ECO:0000256" key="2">
    <source>
        <dbReference type="SAM" id="SignalP"/>
    </source>
</evidence>
<feature type="transmembrane region" description="Helical" evidence="1">
    <location>
        <begin position="143"/>
        <end position="166"/>
    </location>
</feature>
<dbReference type="GO" id="GO:0016020">
    <property type="term" value="C:membrane"/>
    <property type="evidence" value="ECO:0007669"/>
    <property type="project" value="TreeGrafter"/>
</dbReference>
<keyword evidence="2" id="KW-0732">Signal</keyword>
<keyword evidence="1" id="KW-0812">Transmembrane</keyword>
<dbReference type="EMBL" id="OU892277">
    <property type="protein sequence ID" value="CAG9760742.1"/>
    <property type="molecule type" value="Genomic_DNA"/>
</dbReference>
<dbReference type="OrthoDB" id="8119930at2759"/>